<reference evidence="1" key="1">
    <citation type="submission" date="2021-06" db="EMBL/GenBank/DDBJ databases">
        <authorList>
            <person name="Kallberg Y."/>
            <person name="Tangrot J."/>
            <person name="Rosling A."/>
        </authorList>
    </citation>
    <scope>NUCLEOTIDE SEQUENCE</scope>
    <source>
        <strain evidence="1">AZ414A</strain>
    </source>
</reference>
<dbReference type="EMBL" id="CAJVPK010000467">
    <property type="protein sequence ID" value="CAG8514025.1"/>
    <property type="molecule type" value="Genomic_DNA"/>
</dbReference>
<organism evidence="1 2">
    <name type="scientific">Diversispora eburnea</name>
    <dbReference type="NCBI Taxonomy" id="1213867"/>
    <lineage>
        <taxon>Eukaryota</taxon>
        <taxon>Fungi</taxon>
        <taxon>Fungi incertae sedis</taxon>
        <taxon>Mucoromycota</taxon>
        <taxon>Glomeromycotina</taxon>
        <taxon>Glomeromycetes</taxon>
        <taxon>Diversisporales</taxon>
        <taxon>Diversisporaceae</taxon>
        <taxon>Diversispora</taxon>
    </lineage>
</organism>
<protein>
    <submittedName>
        <fullName evidence="1">7849_t:CDS:1</fullName>
    </submittedName>
</protein>
<evidence type="ECO:0000313" key="1">
    <source>
        <dbReference type="EMBL" id="CAG8514025.1"/>
    </source>
</evidence>
<dbReference type="Proteomes" id="UP000789706">
    <property type="component" value="Unassembled WGS sequence"/>
</dbReference>
<dbReference type="AlphaFoldDB" id="A0A9N9F723"/>
<sequence length="97" mass="11332">MCLLRIDIGAYIKTDLILNSGEHNGSIPYIPSEMLRGNEFTREGDIDGIIHEIVTAQRPFADQAHLIIDICNGIRQKIPDFMLNWIPEWYLKLMYRW</sequence>
<accession>A0A9N9F723</accession>
<evidence type="ECO:0000313" key="2">
    <source>
        <dbReference type="Proteomes" id="UP000789706"/>
    </source>
</evidence>
<proteinExistence type="predicted"/>
<name>A0A9N9F723_9GLOM</name>
<gene>
    <name evidence="1" type="ORF">DEBURN_LOCUS5324</name>
</gene>
<dbReference type="OrthoDB" id="2424465at2759"/>
<keyword evidence="2" id="KW-1185">Reference proteome</keyword>
<comment type="caution">
    <text evidence="1">The sequence shown here is derived from an EMBL/GenBank/DDBJ whole genome shotgun (WGS) entry which is preliminary data.</text>
</comment>